<dbReference type="Proteomes" id="UP001054857">
    <property type="component" value="Unassembled WGS sequence"/>
</dbReference>
<protein>
    <submittedName>
        <fullName evidence="1">Uncharacterized protein</fullName>
    </submittedName>
</protein>
<sequence>YFEAAHNGDLATLRCLRRLGCPWGLLPERIFSGFFLNGFHPPMLEWLLEEGYPMNWGEAVRGVARTVAASSSRTSQKAWEWLRVNSDRDVEWWQDEGYVSVDAAMEAALAKFRARIGRR</sequence>
<comment type="caution">
    <text evidence="1">The sequence shown here is derived from an EMBL/GenBank/DDBJ whole genome shotgun (WGS) entry which is preliminary data.</text>
</comment>
<dbReference type="AlphaFoldDB" id="A0AAD3HLW5"/>
<evidence type="ECO:0000313" key="2">
    <source>
        <dbReference type="Proteomes" id="UP001054857"/>
    </source>
</evidence>
<reference evidence="1 2" key="1">
    <citation type="journal article" date="2021" name="Sci. Rep.">
        <title>Genome sequencing of the multicellular alga Astrephomene provides insights into convergent evolution of germ-soma differentiation.</title>
        <authorList>
            <person name="Yamashita S."/>
            <person name="Yamamoto K."/>
            <person name="Matsuzaki R."/>
            <person name="Suzuki S."/>
            <person name="Yamaguchi H."/>
            <person name="Hirooka S."/>
            <person name="Minakuchi Y."/>
            <person name="Miyagishima S."/>
            <person name="Kawachi M."/>
            <person name="Toyoda A."/>
            <person name="Nozaki H."/>
        </authorList>
    </citation>
    <scope>NUCLEOTIDE SEQUENCE [LARGE SCALE GENOMIC DNA]</scope>
    <source>
        <strain evidence="1 2">NIES-4017</strain>
    </source>
</reference>
<organism evidence="1 2">
    <name type="scientific">Astrephomene gubernaculifera</name>
    <dbReference type="NCBI Taxonomy" id="47775"/>
    <lineage>
        <taxon>Eukaryota</taxon>
        <taxon>Viridiplantae</taxon>
        <taxon>Chlorophyta</taxon>
        <taxon>core chlorophytes</taxon>
        <taxon>Chlorophyceae</taxon>
        <taxon>CS clade</taxon>
        <taxon>Chlamydomonadales</taxon>
        <taxon>Astrephomenaceae</taxon>
        <taxon>Astrephomene</taxon>
    </lineage>
</organism>
<dbReference type="EMBL" id="BMAR01000010">
    <property type="protein sequence ID" value="GFR45513.1"/>
    <property type="molecule type" value="Genomic_DNA"/>
</dbReference>
<name>A0AAD3HLW5_9CHLO</name>
<evidence type="ECO:0000313" key="1">
    <source>
        <dbReference type="EMBL" id="GFR45513.1"/>
    </source>
</evidence>
<proteinExistence type="predicted"/>
<gene>
    <name evidence="1" type="ORF">Agub_g6904</name>
</gene>
<feature type="non-terminal residue" evidence="1">
    <location>
        <position position="1"/>
    </location>
</feature>
<accession>A0AAD3HLW5</accession>
<keyword evidence="2" id="KW-1185">Reference proteome</keyword>